<dbReference type="AlphaFoldDB" id="A0A7G1Q7J2"/>
<proteinExistence type="predicted"/>
<sequence length="103" mass="11671">MSASQLSEEYTYATSLAESKLATIGTETLYLEGVNEGEFDEKYHWRTTVILYEQLDPTQGLNGGVNNQAGLIPVLYKIKVEVFWKSTYKKRIVTLNTFRLGSI</sequence>
<evidence type="ECO:0000313" key="2">
    <source>
        <dbReference type="Proteomes" id="UP000516072"/>
    </source>
</evidence>
<dbReference type="KEGG" id="ntg:NSCAC_0149"/>
<accession>A0A7G1Q7J2</accession>
<name>A0A7G1Q7J2_9GAMM</name>
<dbReference type="EMBL" id="LR778175">
    <property type="protein sequence ID" value="CAB1274399.1"/>
    <property type="molecule type" value="Genomic_DNA"/>
</dbReference>
<protein>
    <submittedName>
        <fullName evidence="1">General secretion pathway protein H</fullName>
    </submittedName>
</protein>
<gene>
    <name evidence="1" type="ORF">NSCAC_0149</name>
</gene>
<keyword evidence="2" id="KW-1185">Reference proteome</keyword>
<organism evidence="1 2">
    <name type="scientific">Candidatus Nitrosacidococcus tergens</name>
    <dbReference type="NCBI Taxonomy" id="553981"/>
    <lineage>
        <taxon>Bacteria</taxon>
        <taxon>Pseudomonadati</taxon>
        <taxon>Pseudomonadota</taxon>
        <taxon>Gammaproteobacteria</taxon>
        <taxon>Chromatiales</taxon>
        <taxon>Chromatiaceae</taxon>
        <taxon>Candidatus Nitrosacidococcus</taxon>
    </lineage>
</organism>
<dbReference type="Proteomes" id="UP000516072">
    <property type="component" value="Chromosome"/>
</dbReference>
<evidence type="ECO:0000313" key="1">
    <source>
        <dbReference type="EMBL" id="CAB1274399.1"/>
    </source>
</evidence>
<reference evidence="1 2" key="1">
    <citation type="submission" date="2020-03" db="EMBL/GenBank/DDBJ databases">
        <authorList>
            <person name="Picone N."/>
        </authorList>
    </citation>
    <scope>NUCLEOTIDE SEQUENCE [LARGE SCALE GENOMIC DNA]</scope>
    <source>
        <strain evidence="1">NSCAC1</strain>
    </source>
</reference>